<feature type="region of interest" description="Disordered" evidence="1">
    <location>
        <begin position="239"/>
        <end position="263"/>
    </location>
</feature>
<dbReference type="AlphaFoldDB" id="A0AAW1L6L2"/>
<keyword evidence="3" id="KW-1185">Reference proteome</keyword>
<evidence type="ECO:0000313" key="2">
    <source>
        <dbReference type="EMBL" id="KAK9729300.1"/>
    </source>
</evidence>
<reference evidence="2 3" key="1">
    <citation type="journal article" date="2024" name="BMC Genomics">
        <title>De novo assembly and annotation of Popillia japonica's genome with initial clues to its potential as an invasive pest.</title>
        <authorList>
            <person name="Cucini C."/>
            <person name="Boschi S."/>
            <person name="Funari R."/>
            <person name="Cardaioli E."/>
            <person name="Iannotti N."/>
            <person name="Marturano G."/>
            <person name="Paoli F."/>
            <person name="Bruttini M."/>
            <person name="Carapelli A."/>
            <person name="Frati F."/>
            <person name="Nardi F."/>
        </authorList>
    </citation>
    <scope>NUCLEOTIDE SEQUENCE [LARGE SCALE GENOMIC DNA]</scope>
    <source>
        <strain evidence="2">DMR45628</strain>
    </source>
</reference>
<sequence length="263" mass="30040">MDETIDDKELDAKLSAQKTAKPYLNKPVNCPWTSRAPLTSTSNQKDCGNSVENPTVSSDTYLFREPYCNSYANNGLTNRYSECHRTSSTQFFHFVRLMQLFPEVHPATLHTVMTICKNDFFSTVDKLLYAKRCKDFLLKRRQALLPNAKGKARYQPYTPKPNCNDNIKIVLNYKKNGIATNNQHIIHQENQTSWETNLPSRMDPKRLVYKNKSKTKDSKTDILDSELTPVASTQLELPIKPLSPAPDTVQDLTKQMDNVSNDC</sequence>
<dbReference type="CDD" id="cd14279">
    <property type="entry name" value="CUE"/>
    <property type="match status" value="1"/>
</dbReference>
<proteinExistence type="predicted"/>
<dbReference type="EMBL" id="JASPKY010000161">
    <property type="protein sequence ID" value="KAK9729300.1"/>
    <property type="molecule type" value="Genomic_DNA"/>
</dbReference>
<evidence type="ECO:0000256" key="1">
    <source>
        <dbReference type="SAM" id="MobiDB-lite"/>
    </source>
</evidence>
<evidence type="ECO:0000313" key="3">
    <source>
        <dbReference type="Proteomes" id="UP001458880"/>
    </source>
</evidence>
<feature type="compositionally biased region" description="Polar residues" evidence="1">
    <location>
        <begin position="250"/>
        <end position="263"/>
    </location>
</feature>
<protein>
    <submittedName>
        <fullName evidence="2">Uncharacterized protein</fullName>
    </submittedName>
</protein>
<organism evidence="2 3">
    <name type="scientific">Popillia japonica</name>
    <name type="common">Japanese beetle</name>
    <dbReference type="NCBI Taxonomy" id="7064"/>
    <lineage>
        <taxon>Eukaryota</taxon>
        <taxon>Metazoa</taxon>
        <taxon>Ecdysozoa</taxon>
        <taxon>Arthropoda</taxon>
        <taxon>Hexapoda</taxon>
        <taxon>Insecta</taxon>
        <taxon>Pterygota</taxon>
        <taxon>Neoptera</taxon>
        <taxon>Endopterygota</taxon>
        <taxon>Coleoptera</taxon>
        <taxon>Polyphaga</taxon>
        <taxon>Scarabaeiformia</taxon>
        <taxon>Scarabaeidae</taxon>
        <taxon>Rutelinae</taxon>
        <taxon>Popillia</taxon>
    </lineage>
</organism>
<gene>
    <name evidence="2" type="ORF">QE152_g15972</name>
</gene>
<comment type="caution">
    <text evidence="2">The sequence shown here is derived from an EMBL/GenBank/DDBJ whole genome shotgun (WGS) entry which is preliminary data.</text>
</comment>
<accession>A0AAW1L6L2</accession>
<name>A0AAW1L6L2_POPJA</name>
<dbReference type="Proteomes" id="UP001458880">
    <property type="component" value="Unassembled WGS sequence"/>
</dbReference>